<dbReference type="RefSeq" id="WP_207644465.1">
    <property type="nucleotide sequence ID" value="NZ_CABMOF010000005.1"/>
</dbReference>
<dbReference type="EMBL" id="LSZW01000065">
    <property type="protein sequence ID" value="KXK64252.1"/>
    <property type="molecule type" value="Genomic_DNA"/>
</dbReference>
<dbReference type="STRING" id="626937.HMPREF3293_02896"/>
<protein>
    <submittedName>
        <fullName evidence="2">Uncharacterized protein</fullName>
    </submittedName>
</protein>
<dbReference type="AlphaFoldDB" id="A0A136Q0P3"/>
<organism evidence="2 3">
    <name type="scientific">Christensenella minuta</name>
    <dbReference type="NCBI Taxonomy" id="626937"/>
    <lineage>
        <taxon>Bacteria</taxon>
        <taxon>Bacillati</taxon>
        <taxon>Bacillota</taxon>
        <taxon>Clostridia</taxon>
        <taxon>Christensenellales</taxon>
        <taxon>Christensenellaceae</taxon>
        <taxon>Christensenella</taxon>
    </lineage>
</organism>
<evidence type="ECO:0000313" key="2">
    <source>
        <dbReference type="EMBL" id="KXK64252.1"/>
    </source>
</evidence>
<comment type="caution">
    <text evidence="2">The sequence shown here is derived from an EMBL/GenBank/DDBJ whole genome shotgun (WGS) entry which is preliminary data.</text>
</comment>
<keyword evidence="1" id="KW-0812">Transmembrane</keyword>
<keyword evidence="1" id="KW-0472">Membrane</keyword>
<evidence type="ECO:0000256" key="1">
    <source>
        <dbReference type="SAM" id="Phobius"/>
    </source>
</evidence>
<keyword evidence="1" id="KW-1133">Transmembrane helix</keyword>
<keyword evidence="3" id="KW-1185">Reference proteome</keyword>
<gene>
    <name evidence="2" type="ORF">HMPREF3293_02896</name>
</gene>
<reference evidence="3" key="1">
    <citation type="submission" date="2016-02" db="EMBL/GenBank/DDBJ databases">
        <authorList>
            <person name="Mitreva M."/>
            <person name="Pepin K.H."/>
            <person name="Mihindukulasuriya K.A."/>
            <person name="Fulton R."/>
            <person name="Fronick C."/>
            <person name="O'Laughlin M."/>
            <person name="Miner T."/>
            <person name="Herter B."/>
            <person name="Rosa B.A."/>
            <person name="Cordes M."/>
            <person name="Tomlinson C."/>
            <person name="Wollam A."/>
            <person name="Palsikar V.B."/>
            <person name="Mardis E.R."/>
            <person name="Wilson R.K."/>
        </authorList>
    </citation>
    <scope>NUCLEOTIDE SEQUENCE [LARGE SCALE GENOMIC DNA]</scope>
    <source>
        <strain evidence="3">DSM 22607</strain>
    </source>
</reference>
<proteinExistence type="predicted"/>
<feature type="transmembrane region" description="Helical" evidence="1">
    <location>
        <begin position="5"/>
        <end position="23"/>
    </location>
</feature>
<accession>A0A136Q0P3</accession>
<evidence type="ECO:0000313" key="3">
    <source>
        <dbReference type="Proteomes" id="UP000070366"/>
    </source>
</evidence>
<dbReference type="Proteomes" id="UP000070366">
    <property type="component" value="Unassembled WGS sequence"/>
</dbReference>
<sequence>MAVKFIALAAVIIVGLAMIFVTIPSTPLPVQNLAESLTMTADTQAETVSASIN</sequence>
<name>A0A136Q0P3_9FIRM</name>